<keyword evidence="1" id="KW-0472">Membrane</keyword>
<feature type="transmembrane region" description="Helical" evidence="1">
    <location>
        <begin position="15"/>
        <end position="38"/>
    </location>
</feature>
<keyword evidence="1" id="KW-1133">Transmembrane helix</keyword>
<dbReference type="EMBL" id="NRRU01000058">
    <property type="protein sequence ID" value="MBK1714181.1"/>
    <property type="molecule type" value="Genomic_DNA"/>
</dbReference>
<keyword evidence="1" id="KW-0812">Transmembrane</keyword>
<gene>
    <name evidence="2" type="ORF">CKO43_15515</name>
</gene>
<accession>A0ABS1DYH1</accession>
<protein>
    <submittedName>
        <fullName evidence="2">Uncharacterized protein</fullName>
    </submittedName>
</protein>
<evidence type="ECO:0000313" key="3">
    <source>
        <dbReference type="Proteomes" id="UP001041814"/>
    </source>
</evidence>
<dbReference type="RefSeq" id="WP_200379194.1">
    <property type="nucleotide sequence ID" value="NZ_NRRU01000058.1"/>
</dbReference>
<dbReference type="Proteomes" id="UP001041814">
    <property type="component" value="Unassembled WGS sequence"/>
</dbReference>
<reference evidence="2" key="1">
    <citation type="submission" date="2017-08" db="EMBL/GenBank/DDBJ databases">
        <authorList>
            <person name="Imhoff J.F."/>
            <person name="Rahn T."/>
            <person name="Kuenzel S."/>
            <person name="Neulinger S.C."/>
        </authorList>
    </citation>
    <scope>NUCLEOTIDE SEQUENCE</scope>
    <source>
        <strain evidence="2">IM 151</strain>
    </source>
</reference>
<sequence length="80" mass="8316">MKSNNTIRPPLLNAWLLWGAVLVLALLAAYVHLLTAAVERAQAQRRAGAAATAGLQAPQTLQASAAVTIPNSHVALIVVP</sequence>
<evidence type="ECO:0000313" key="2">
    <source>
        <dbReference type="EMBL" id="MBK1714181.1"/>
    </source>
</evidence>
<organism evidence="2 3">
    <name type="scientific">Rubrivivax gelatinosus</name>
    <name type="common">Rhodocyclus gelatinosus</name>
    <name type="synonym">Rhodopseudomonas gelatinosa</name>
    <dbReference type="NCBI Taxonomy" id="28068"/>
    <lineage>
        <taxon>Bacteria</taxon>
        <taxon>Pseudomonadati</taxon>
        <taxon>Pseudomonadota</taxon>
        <taxon>Betaproteobacteria</taxon>
        <taxon>Burkholderiales</taxon>
        <taxon>Sphaerotilaceae</taxon>
        <taxon>Rubrivivax</taxon>
    </lineage>
</organism>
<name>A0ABS1DYH1_RUBGE</name>
<comment type="caution">
    <text evidence="2">The sequence shown here is derived from an EMBL/GenBank/DDBJ whole genome shotgun (WGS) entry which is preliminary data.</text>
</comment>
<evidence type="ECO:0000256" key="1">
    <source>
        <dbReference type="SAM" id="Phobius"/>
    </source>
</evidence>
<keyword evidence="3" id="KW-1185">Reference proteome</keyword>
<proteinExistence type="predicted"/>
<reference evidence="2" key="2">
    <citation type="journal article" date="2020" name="Microorganisms">
        <title>Osmotic Adaptation and Compatible Solute Biosynthesis of Phototrophic Bacteria as Revealed from Genome Analyses.</title>
        <authorList>
            <person name="Imhoff J.F."/>
            <person name="Rahn T."/>
            <person name="Kunzel S."/>
            <person name="Keller A."/>
            <person name="Neulinger S.C."/>
        </authorList>
    </citation>
    <scope>NUCLEOTIDE SEQUENCE</scope>
    <source>
        <strain evidence="2">IM 151</strain>
    </source>
</reference>